<proteinExistence type="inferred from homology"/>
<dbReference type="PANTHER" id="PTHR43706:SF47">
    <property type="entry name" value="EXTERNAL NADH-UBIQUINONE OXIDOREDUCTASE 1, MITOCHONDRIAL-RELATED"/>
    <property type="match status" value="1"/>
</dbReference>
<dbReference type="PATRIC" id="fig|1439726.3.peg.2706"/>
<dbReference type="AlphaFoldDB" id="A0A1E3H3H1"/>
<name>A0A1E3H3H1_9HYPH</name>
<keyword evidence="4" id="KW-0274">FAD</keyword>
<feature type="compositionally biased region" description="Low complexity" evidence="8">
    <location>
        <begin position="438"/>
        <end position="449"/>
    </location>
</feature>
<dbReference type="Proteomes" id="UP000094622">
    <property type="component" value="Unassembled WGS sequence"/>
</dbReference>
<dbReference type="Pfam" id="PF07992">
    <property type="entry name" value="Pyr_redox_2"/>
    <property type="match status" value="1"/>
</dbReference>
<evidence type="ECO:0000313" key="10">
    <source>
        <dbReference type="EMBL" id="ODN70091.1"/>
    </source>
</evidence>
<comment type="similarity">
    <text evidence="1">Belongs to the NADH dehydrogenase family.</text>
</comment>
<evidence type="ECO:0000313" key="11">
    <source>
        <dbReference type="Proteomes" id="UP000094622"/>
    </source>
</evidence>
<dbReference type="EC" id="1.6.5.9" evidence="2"/>
<comment type="caution">
    <text evidence="10">The sequence shown here is derived from an EMBL/GenBank/DDBJ whole genome shotgun (WGS) entry which is preliminary data.</text>
</comment>
<evidence type="ECO:0000256" key="3">
    <source>
        <dbReference type="ARBA" id="ARBA00022630"/>
    </source>
</evidence>
<keyword evidence="11" id="KW-1185">Reference proteome</keyword>
<gene>
    <name evidence="10" type="ORF">A6302_02570</name>
</gene>
<evidence type="ECO:0000256" key="2">
    <source>
        <dbReference type="ARBA" id="ARBA00012637"/>
    </source>
</evidence>
<feature type="domain" description="FAD/NAD(P)-binding" evidence="9">
    <location>
        <begin position="23"/>
        <end position="340"/>
    </location>
</feature>
<dbReference type="SUPFAM" id="SSF51905">
    <property type="entry name" value="FAD/NAD(P)-binding domain"/>
    <property type="match status" value="1"/>
</dbReference>
<evidence type="ECO:0000256" key="7">
    <source>
        <dbReference type="ARBA" id="ARBA00047599"/>
    </source>
</evidence>
<evidence type="ECO:0000256" key="4">
    <source>
        <dbReference type="ARBA" id="ARBA00022827"/>
    </source>
</evidence>
<reference evidence="10 11" key="1">
    <citation type="submission" date="2016-07" db="EMBL/GenBank/DDBJ databases">
        <title>Draft Genome Sequence of Methylobrevis pamukkalensis PK2.</title>
        <authorList>
            <person name="Vasilenko O.V."/>
            <person name="Doronina N.V."/>
            <person name="Shmareva M.N."/>
            <person name="Tarlachkov S.V."/>
            <person name="Mustakhimov I."/>
            <person name="Trotsenko Y.A."/>
        </authorList>
    </citation>
    <scope>NUCLEOTIDE SEQUENCE [LARGE SCALE GENOMIC DNA]</scope>
    <source>
        <strain evidence="10 11">PK2</strain>
    </source>
</reference>
<dbReference type="Gene3D" id="3.50.50.100">
    <property type="match status" value="1"/>
</dbReference>
<keyword evidence="5 10" id="KW-0560">Oxidoreductase</keyword>
<sequence length="463" mass="49569">MTMATPAAPGASEGPASLQDLPEVVIVGGGFAGLEAARQLGRAGVPTVLVDRTNHHLFQPLLYQVATAALAATDVAEPIRKILRRYPSVEVIYGDVTRIDTVARTIGLADGRQRAYGRLVLAAGSRPWYFGNEGWRAHAPGLKTAEDARQIRSRLLLSFEQAEQAMDPEERQRLMTFVVIGGGPTGVELAGSIAELSRFTLARDFRHIAPEQARVILVEAGPRLLPSFAVSLSDYTRSRLERLGVVVRTNEAVKEIGPAGVRLGDETIRAGFTLWAAGVRSSDLGGCLGVPLDRAGRVGVAPDLSVPGLPGVYVLGDLAHLDGPDGKPLPGLAQVAAQQGTHLGRHLARHLRKGTPLPPFVYRSRGNTAIIGRHAAVYELGTWHVRGWLAWVAWAIAHVYLLIGFEKRLSVALKWTARYLSYERGSRLISGTGLLPGAGSPPAAGPVAPDRSPVVARDHAQDR</sequence>
<dbReference type="PRINTS" id="PR00368">
    <property type="entry name" value="FADPNR"/>
</dbReference>
<accession>A0A1E3H3H1</accession>
<dbReference type="InterPro" id="IPR045024">
    <property type="entry name" value="NDH-2"/>
</dbReference>
<dbReference type="EMBL" id="MCRJ01000062">
    <property type="protein sequence ID" value="ODN70091.1"/>
    <property type="molecule type" value="Genomic_DNA"/>
</dbReference>
<dbReference type="InterPro" id="IPR023753">
    <property type="entry name" value="FAD/NAD-binding_dom"/>
</dbReference>
<keyword evidence="6" id="KW-0520">NAD</keyword>
<comment type="catalytic activity">
    <reaction evidence="7">
        <text>a quinone + NADH + H(+) = a quinol + NAD(+)</text>
        <dbReference type="Rhea" id="RHEA:46160"/>
        <dbReference type="ChEBI" id="CHEBI:15378"/>
        <dbReference type="ChEBI" id="CHEBI:24646"/>
        <dbReference type="ChEBI" id="CHEBI:57540"/>
        <dbReference type="ChEBI" id="CHEBI:57945"/>
        <dbReference type="ChEBI" id="CHEBI:132124"/>
        <dbReference type="EC" id="1.6.5.9"/>
    </reaction>
</comment>
<organism evidence="10 11">
    <name type="scientific">Methylobrevis pamukkalensis</name>
    <dbReference type="NCBI Taxonomy" id="1439726"/>
    <lineage>
        <taxon>Bacteria</taxon>
        <taxon>Pseudomonadati</taxon>
        <taxon>Pseudomonadota</taxon>
        <taxon>Alphaproteobacteria</taxon>
        <taxon>Hyphomicrobiales</taxon>
        <taxon>Pleomorphomonadaceae</taxon>
        <taxon>Methylobrevis</taxon>
    </lineage>
</organism>
<evidence type="ECO:0000256" key="1">
    <source>
        <dbReference type="ARBA" id="ARBA00005272"/>
    </source>
</evidence>
<protein>
    <recommendedName>
        <fullName evidence="2">NADH:ubiquinone reductase (non-electrogenic)</fullName>
        <ecNumber evidence="2">1.6.5.9</ecNumber>
    </recommendedName>
</protein>
<dbReference type="PANTHER" id="PTHR43706">
    <property type="entry name" value="NADH DEHYDROGENASE"/>
    <property type="match status" value="1"/>
</dbReference>
<feature type="region of interest" description="Disordered" evidence="8">
    <location>
        <begin position="438"/>
        <end position="463"/>
    </location>
</feature>
<dbReference type="GO" id="GO:0050136">
    <property type="term" value="F:NADH dehydrogenase (quinone) (non-electrogenic) activity"/>
    <property type="evidence" value="ECO:0007669"/>
    <property type="project" value="UniProtKB-EC"/>
</dbReference>
<dbReference type="InterPro" id="IPR036188">
    <property type="entry name" value="FAD/NAD-bd_sf"/>
</dbReference>
<evidence type="ECO:0000259" key="9">
    <source>
        <dbReference type="Pfam" id="PF07992"/>
    </source>
</evidence>
<keyword evidence="3" id="KW-0285">Flavoprotein</keyword>
<evidence type="ECO:0000256" key="5">
    <source>
        <dbReference type="ARBA" id="ARBA00023002"/>
    </source>
</evidence>
<evidence type="ECO:0000256" key="6">
    <source>
        <dbReference type="ARBA" id="ARBA00023027"/>
    </source>
</evidence>
<dbReference type="PRINTS" id="PR00411">
    <property type="entry name" value="PNDRDTASEI"/>
</dbReference>
<evidence type="ECO:0000256" key="8">
    <source>
        <dbReference type="SAM" id="MobiDB-lite"/>
    </source>
</evidence>